<sequence length="81" mass="9664">MTKFLYYIMLFFQKRSAHAGWIFIVLAWSGCRRSAHNVFLVFKWLWRKRGVLGDFTPGCRERTLEIGRGKHIITCTLYTVY</sequence>
<comment type="caution">
    <text evidence="1">The sequence shown here is derived from an EMBL/GenBank/DDBJ whole genome shotgun (WGS) entry which is preliminary data.</text>
</comment>
<evidence type="ECO:0000313" key="1">
    <source>
        <dbReference type="EMBL" id="KAK0655753.1"/>
    </source>
</evidence>
<name>A0AA39YNF5_9PEZI</name>
<dbReference type="Proteomes" id="UP001174936">
    <property type="component" value="Unassembled WGS sequence"/>
</dbReference>
<gene>
    <name evidence="1" type="ORF">B0T16DRAFT_17817</name>
</gene>
<proteinExistence type="predicted"/>
<dbReference type="EMBL" id="JAULSV010000001">
    <property type="protein sequence ID" value="KAK0655753.1"/>
    <property type="molecule type" value="Genomic_DNA"/>
</dbReference>
<keyword evidence="2" id="KW-1185">Reference proteome</keyword>
<evidence type="ECO:0000313" key="2">
    <source>
        <dbReference type="Proteomes" id="UP001174936"/>
    </source>
</evidence>
<accession>A0AA39YNF5</accession>
<organism evidence="1 2">
    <name type="scientific">Cercophora newfieldiana</name>
    <dbReference type="NCBI Taxonomy" id="92897"/>
    <lineage>
        <taxon>Eukaryota</taxon>
        <taxon>Fungi</taxon>
        <taxon>Dikarya</taxon>
        <taxon>Ascomycota</taxon>
        <taxon>Pezizomycotina</taxon>
        <taxon>Sordariomycetes</taxon>
        <taxon>Sordariomycetidae</taxon>
        <taxon>Sordariales</taxon>
        <taxon>Lasiosphaeriaceae</taxon>
        <taxon>Cercophora</taxon>
    </lineage>
</organism>
<dbReference type="AlphaFoldDB" id="A0AA39YNF5"/>
<protein>
    <submittedName>
        <fullName evidence="1">Uncharacterized protein</fullName>
    </submittedName>
</protein>
<reference evidence="1" key="1">
    <citation type="submission" date="2023-06" db="EMBL/GenBank/DDBJ databases">
        <title>Genome-scale phylogeny and comparative genomics of the fungal order Sordariales.</title>
        <authorList>
            <consortium name="Lawrence Berkeley National Laboratory"/>
            <person name="Hensen N."/>
            <person name="Bonometti L."/>
            <person name="Westerberg I."/>
            <person name="Brannstrom I.O."/>
            <person name="Guillou S."/>
            <person name="Cros-Aarteil S."/>
            <person name="Calhoun S."/>
            <person name="Haridas S."/>
            <person name="Kuo A."/>
            <person name="Mondo S."/>
            <person name="Pangilinan J."/>
            <person name="Riley R."/>
            <person name="Labutti K."/>
            <person name="Andreopoulos B."/>
            <person name="Lipzen A."/>
            <person name="Chen C."/>
            <person name="Yanf M."/>
            <person name="Daum C."/>
            <person name="Ng V."/>
            <person name="Clum A."/>
            <person name="Steindorff A."/>
            <person name="Ohm R."/>
            <person name="Martin F."/>
            <person name="Silar P."/>
            <person name="Natvig D."/>
            <person name="Lalanne C."/>
            <person name="Gautier V."/>
            <person name="Ament-Velasquez S.L."/>
            <person name="Kruys A."/>
            <person name="Hutchinson M.I."/>
            <person name="Powell A.J."/>
            <person name="Barry K."/>
            <person name="Miller A.N."/>
            <person name="Grigoriev I.V."/>
            <person name="Debuchy R."/>
            <person name="Gladieux P."/>
            <person name="Thoren M.H."/>
            <person name="Johannesson H."/>
        </authorList>
    </citation>
    <scope>NUCLEOTIDE SEQUENCE</scope>
    <source>
        <strain evidence="1">SMH2532-1</strain>
    </source>
</reference>
<dbReference type="PROSITE" id="PS51257">
    <property type="entry name" value="PROKAR_LIPOPROTEIN"/>
    <property type="match status" value="1"/>
</dbReference>